<evidence type="ECO:0000313" key="2">
    <source>
        <dbReference type="EMBL" id="AVK05772.1"/>
    </source>
</evidence>
<proteinExistence type="predicted"/>
<dbReference type="GO" id="GO:0005737">
    <property type="term" value="C:cytoplasm"/>
    <property type="evidence" value="ECO:0007669"/>
    <property type="project" value="TreeGrafter"/>
</dbReference>
<gene>
    <name evidence="2" type="ORF">CSB93_2766</name>
</gene>
<dbReference type="Gene3D" id="3.40.1360.10">
    <property type="match status" value="1"/>
</dbReference>
<dbReference type="RefSeq" id="WP_058145941.1">
    <property type="nucleotide sequence ID" value="NZ_CP027169.1"/>
</dbReference>
<evidence type="ECO:0000313" key="3">
    <source>
        <dbReference type="Proteomes" id="UP000238390"/>
    </source>
</evidence>
<evidence type="ECO:0000259" key="1">
    <source>
        <dbReference type="Pfam" id="PF08275"/>
    </source>
</evidence>
<protein>
    <submittedName>
        <fullName evidence="2">DNA primase catalytic core, N-terminal domain protein</fullName>
    </submittedName>
</protein>
<accession>A0A2R3IV14</accession>
<organism evidence="2 3">
    <name type="scientific">Pseudomonas paraeruginosa</name>
    <dbReference type="NCBI Taxonomy" id="2994495"/>
    <lineage>
        <taxon>Bacteria</taxon>
        <taxon>Pseudomonadati</taxon>
        <taxon>Pseudomonadota</taxon>
        <taxon>Gammaproteobacteria</taxon>
        <taxon>Pseudomonadales</taxon>
        <taxon>Pseudomonadaceae</taxon>
        <taxon>Pseudomonas</taxon>
    </lineage>
</organism>
<dbReference type="SUPFAM" id="SSF56731">
    <property type="entry name" value="DNA primase core"/>
    <property type="match status" value="1"/>
</dbReference>
<name>A0A2R3IV14_9PSED</name>
<dbReference type="PANTHER" id="PTHR30313:SF2">
    <property type="entry name" value="DNA PRIMASE"/>
    <property type="match status" value="1"/>
</dbReference>
<reference evidence="2 3" key="1">
    <citation type="submission" date="2018-02" db="EMBL/GenBank/DDBJ databases">
        <title>FDA/CDC Antimicrobial Resistant Isolate Bank Genome Sequencing.</title>
        <authorList>
            <person name="Benahmed F.H."/>
            <person name="Lutgring J.D."/>
            <person name="Yoo B."/>
            <person name="Machado M."/>
            <person name="Brown A."/>
            <person name="McAllister G."/>
            <person name="Perry A."/>
            <person name="Halpin A.L."/>
            <person name="Vavikolanu K."/>
            <person name="Ott S."/>
            <person name="Zhao X."/>
            <person name="Tallon L.J."/>
            <person name="Sadzewicz L."/>
            <person name="Aluvathingal J."/>
            <person name="Nadendla S."/>
            <person name="Voskania-kordi A."/>
            <person name="Simonyan V."/>
            <person name="Patel J."/>
            <person name="Shawar R.M."/>
        </authorList>
    </citation>
    <scope>NUCLEOTIDE SEQUENCE [LARGE SCALE GENOMIC DNA]</scope>
    <source>
        <strain evidence="2 3">AR_0356</strain>
    </source>
</reference>
<dbReference type="GO" id="GO:0006269">
    <property type="term" value="P:DNA replication, synthesis of primer"/>
    <property type="evidence" value="ECO:0007669"/>
    <property type="project" value="TreeGrafter"/>
</dbReference>
<dbReference type="Gene3D" id="3.90.980.10">
    <property type="entry name" value="DNA primase, catalytic core, N-terminal domain"/>
    <property type="match status" value="1"/>
</dbReference>
<dbReference type="PANTHER" id="PTHR30313">
    <property type="entry name" value="DNA PRIMASE"/>
    <property type="match status" value="1"/>
</dbReference>
<feature type="domain" description="DNA primase DNAG catalytic core N-terminal" evidence="1">
    <location>
        <begin position="39"/>
        <end position="136"/>
    </location>
</feature>
<dbReference type="EMBL" id="CP027169">
    <property type="protein sequence ID" value="AVK05772.1"/>
    <property type="molecule type" value="Genomic_DNA"/>
</dbReference>
<keyword evidence="3" id="KW-1185">Reference proteome</keyword>
<dbReference type="InterPro" id="IPR013264">
    <property type="entry name" value="DNAG_N"/>
</dbReference>
<dbReference type="Pfam" id="PF08275">
    <property type="entry name" value="DNAG_N"/>
    <property type="match status" value="1"/>
</dbReference>
<dbReference type="Proteomes" id="UP000238390">
    <property type="component" value="Chromosome"/>
</dbReference>
<dbReference type="InterPro" id="IPR050219">
    <property type="entry name" value="DnaG_primase"/>
</dbReference>
<sequence>MYEPHQIQHQDVLVHQPITRCAYNDGMADNLVVNQVLDYYSETLRSHTKALAYLQGRGICQPDLLAQFRLGFADRSLGVQLRTLSHLEEETVRGALMRVGLLRGSGHELFRGSLVFPMLDQDGNILGCYGRRITPKLTAHSAYHVHWHLEHNGFFNQKSLFEFPELILCKSPVEALTWWSRGYTNVAAIMGFSSFDEEHLSILQSSLVRLIYIAFGTSRPELDEVHRIAYLLASSGIKVRLVLFPQGLDGNRFVSTVSDADKALSLVLKDALVLPENTGGDHGC</sequence>
<dbReference type="InterPro" id="IPR037068">
    <property type="entry name" value="DNA_primase_core_N_sf"/>
</dbReference>
<dbReference type="AlphaFoldDB" id="A0A2R3IV14"/>